<evidence type="ECO:0000256" key="14">
    <source>
        <dbReference type="ARBA" id="ARBA00037002"/>
    </source>
</evidence>
<evidence type="ECO:0000256" key="11">
    <source>
        <dbReference type="ARBA" id="ARBA00023136"/>
    </source>
</evidence>
<evidence type="ECO:0000256" key="3">
    <source>
        <dbReference type="ARBA" id="ARBA00004632"/>
    </source>
</evidence>
<keyword evidence="8" id="KW-0276">Fatty acid metabolism</keyword>
<comment type="catalytic activity">
    <reaction evidence="21">
        <text>decanoyl-CoA + H2O = decanoate + CoA + H(+)</text>
        <dbReference type="Rhea" id="RHEA:40059"/>
        <dbReference type="ChEBI" id="CHEBI:15377"/>
        <dbReference type="ChEBI" id="CHEBI:15378"/>
        <dbReference type="ChEBI" id="CHEBI:27689"/>
        <dbReference type="ChEBI" id="CHEBI:57287"/>
        <dbReference type="ChEBI" id="CHEBI:61430"/>
    </reaction>
    <physiologicalReaction direction="left-to-right" evidence="21">
        <dbReference type="Rhea" id="RHEA:40060"/>
    </physiologicalReaction>
</comment>
<dbReference type="RefSeq" id="WP_243152903.1">
    <property type="nucleotide sequence ID" value="NZ_LSRS01000002.1"/>
</dbReference>
<dbReference type="GO" id="GO:0006631">
    <property type="term" value="P:fatty acid metabolic process"/>
    <property type="evidence" value="ECO:0007669"/>
    <property type="project" value="UniProtKB-KW"/>
</dbReference>
<keyword evidence="4" id="KW-1003">Cell membrane</keyword>
<evidence type="ECO:0000259" key="24">
    <source>
        <dbReference type="Pfam" id="PF03061"/>
    </source>
</evidence>
<evidence type="ECO:0000256" key="6">
    <source>
        <dbReference type="ARBA" id="ARBA00022703"/>
    </source>
</evidence>
<dbReference type="CDD" id="cd03443">
    <property type="entry name" value="PaaI_thioesterase"/>
    <property type="match status" value="1"/>
</dbReference>
<dbReference type="EC" id="3.1.2.2" evidence="16"/>
<proteinExistence type="inferred from homology"/>
<dbReference type="PANTHER" id="PTHR12418">
    <property type="entry name" value="ACYL-COENZYME A THIOESTERASE THEM4"/>
    <property type="match status" value="1"/>
</dbReference>
<dbReference type="SUPFAM" id="SSF54637">
    <property type="entry name" value="Thioesterase/thiol ester dehydrase-isomerase"/>
    <property type="match status" value="1"/>
</dbReference>
<evidence type="ECO:0000256" key="1">
    <source>
        <dbReference type="ARBA" id="ARBA00004170"/>
    </source>
</evidence>
<dbReference type="InterPro" id="IPR052365">
    <property type="entry name" value="THEM4/THEM5_acyl-CoA_thioest"/>
</dbReference>
<keyword evidence="12" id="KW-0966">Cell projection</keyword>
<evidence type="ECO:0000256" key="23">
    <source>
        <dbReference type="ARBA" id="ARBA00048180"/>
    </source>
</evidence>
<evidence type="ECO:0000313" key="25">
    <source>
        <dbReference type="EMBL" id="KAF1086148.1"/>
    </source>
</evidence>
<evidence type="ECO:0000256" key="8">
    <source>
        <dbReference type="ARBA" id="ARBA00022832"/>
    </source>
</evidence>
<gene>
    <name evidence="25" type="ORF">SPSYN_00887</name>
</gene>
<name>A0A9D2WS87_9FIRM</name>
<dbReference type="AlphaFoldDB" id="A0A9D2WS87"/>
<evidence type="ECO:0000256" key="9">
    <source>
        <dbReference type="ARBA" id="ARBA00022946"/>
    </source>
</evidence>
<comment type="catalytic activity">
    <reaction evidence="20">
        <text>hexadecanoyl-CoA + H2O = hexadecanoate + CoA + H(+)</text>
        <dbReference type="Rhea" id="RHEA:16645"/>
        <dbReference type="ChEBI" id="CHEBI:7896"/>
        <dbReference type="ChEBI" id="CHEBI:15377"/>
        <dbReference type="ChEBI" id="CHEBI:15378"/>
        <dbReference type="ChEBI" id="CHEBI:57287"/>
        <dbReference type="ChEBI" id="CHEBI:57379"/>
        <dbReference type="EC" id="3.1.2.2"/>
    </reaction>
    <physiologicalReaction direction="left-to-right" evidence="20">
        <dbReference type="Rhea" id="RHEA:16646"/>
    </physiologicalReaction>
</comment>
<evidence type="ECO:0000256" key="12">
    <source>
        <dbReference type="ARBA" id="ARBA00023273"/>
    </source>
</evidence>
<evidence type="ECO:0000256" key="20">
    <source>
        <dbReference type="ARBA" id="ARBA00047734"/>
    </source>
</evidence>
<dbReference type="GO" id="GO:0016787">
    <property type="term" value="F:hydrolase activity"/>
    <property type="evidence" value="ECO:0007669"/>
    <property type="project" value="UniProtKB-KW"/>
</dbReference>
<comment type="catalytic activity">
    <reaction evidence="23">
        <text>tetradecanoyl-CoA + H2O = tetradecanoate + CoA + H(+)</text>
        <dbReference type="Rhea" id="RHEA:40119"/>
        <dbReference type="ChEBI" id="CHEBI:15377"/>
        <dbReference type="ChEBI" id="CHEBI:15378"/>
        <dbReference type="ChEBI" id="CHEBI:30807"/>
        <dbReference type="ChEBI" id="CHEBI:57287"/>
        <dbReference type="ChEBI" id="CHEBI:57385"/>
    </reaction>
    <physiologicalReaction direction="left-to-right" evidence="23">
        <dbReference type="Rhea" id="RHEA:40120"/>
    </physiologicalReaction>
</comment>
<dbReference type="GO" id="GO:0005737">
    <property type="term" value="C:cytoplasm"/>
    <property type="evidence" value="ECO:0007669"/>
    <property type="project" value="UniProtKB-SubCell"/>
</dbReference>
<accession>A0A9D2WS87</accession>
<keyword evidence="11" id="KW-0472">Membrane</keyword>
<dbReference type="PANTHER" id="PTHR12418:SF19">
    <property type="entry name" value="ACYL-COENZYME A THIOESTERASE THEM4"/>
    <property type="match status" value="1"/>
</dbReference>
<comment type="subcellular location">
    <subcellularLocation>
        <location evidence="3">Cell projection</location>
        <location evidence="3">Ruffle membrane</location>
    </subcellularLocation>
    <subcellularLocation>
        <location evidence="2">Cytoplasm</location>
    </subcellularLocation>
    <subcellularLocation>
        <location evidence="1">Membrane</location>
        <topology evidence="1">Peripheral membrane protein</topology>
    </subcellularLocation>
</comment>
<comment type="similarity">
    <text evidence="15">Belongs to the THEM4/THEM5 thioesterase family.</text>
</comment>
<evidence type="ECO:0000256" key="18">
    <source>
        <dbReference type="ARBA" id="ARBA00043210"/>
    </source>
</evidence>
<comment type="caution">
    <text evidence="25">The sequence shown here is derived from an EMBL/GenBank/DDBJ whole genome shotgun (WGS) entry which is preliminary data.</text>
</comment>
<keyword evidence="6" id="KW-0053">Apoptosis</keyword>
<dbReference type="InterPro" id="IPR029069">
    <property type="entry name" value="HotDog_dom_sf"/>
</dbReference>
<sequence>MELLQDRIKDNNNMCFGCSQANPIGLKLKFTLDGEICRTEFEAKEEHQGWNGYMHGGLIAALLDETMAWWLWFNDISIMTAEMTTRYSYGVPINTRLVVESWCEEVKRGRLYLMAGRIILPDGKVAVRANAKFMKTELK</sequence>
<dbReference type="Gene3D" id="3.10.129.10">
    <property type="entry name" value="Hotdog Thioesterase"/>
    <property type="match status" value="1"/>
</dbReference>
<dbReference type="InterPro" id="IPR006683">
    <property type="entry name" value="Thioestr_dom"/>
</dbReference>
<evidence type="ECO:0000256" key="4">
    <source>
        <dbReference type="ARBA" id="ARBA00022475"/>
    </source>
</evidence>
<keyword evidence="10" id="KW-0443">Lipid metabolism</keyword>
<evidence type="ECO:0000256" key="13">
    <source>
        <dbReference type="ARBA" id="ARBA00035852"/>
    </source>
</evidence>
<evidence type="ECO:0000256" key="17">
    <source>
        <dbReference type="ARBA" id="ARBA00040123"/>
    </source>
</evidence>
<comment type="catalytic activity">
    <reaction evidence="22">
        <text>dodecanoyl-CoA + H2O = dodecanoate + CoA + H(+)</text>
        <dbReference type="Rhea" id="RHEA:30135"/>
        <dbReference type="ChEBI" id="CHEBI:15377"/>
        <dbReference type="ChEBI" id="CHEBI:15378"/>
        <dbReference type="ChEBI" id="CHEBI:18262"/>
        <dbReference type="ChEBI" id="CHEBI:57287"/>
        <dbReference type="ChEBI" id="CHEBI:57375"/>
    </reaction>
    <physiologicalReaction direction="left-to-right" evidence="22">
        <dbReference type="Rhea" id="RHEA:30136"/>
    </physiologicalReaction>
</comment>
<evidence type="ECO:0000256" key="7">
    <source>
        <dbReference type="ARBA" id="ARBA00022801"/>
    </source>
</evidence>
<evidence type="ECO:0000256" key="22">
    <source>
        <dbReference type="ARBA" id="ARBA00048074"/>
    </source>
</evidence>
<organism evidence="25 26">
    <name type="scientific">Sporotomaculum syntrophicum</name>
    <dbReference type="NCBI Taxonomy" id="182264"/>
    <lineage>
        <taxon>Bacteria</taxon>
        <taxon>Bacillati</taxon>
        <taxon>Bacillota</taxon>
        <taxon>Clostridia</taxon>
        <taxon>Eubacteriales</taxon>
        <taxon>Desulfallaceae</taxon>
        <taxon>Sporotomaculum</taxon>
    </lineage>
</organism>
<keyword evidence="5" id="KW-0963">Cytoplasm</keyword>
<comment type="catalytic activity">
    <reaction evidence="13">
        <text>(5Z,8Z,11Z,14Z)-eicosatetraenoyl-CoA + H2O = (5Z,8Z,11Z,14Z)-eicosatetraenoate + CoA + H(+)</text>
        <dbReference type="Rhea" id="RHEA:40151"/>
        <dbReference type="ChEBI" id="CHEBI:15377"/>
        <dbReference type="ChEBI" id="CHEBI:15378"/>
        <dbReference type="ChEBI" id="CHEBI:32395"/>
        <dbReference type="ChEBI" id="CHEBI:57287"/>
        <dbReference type="ChEBI" id="CHEBI:57368"/>
    </reaction>
    <physiologicalReaction direction="left-to-right" evidence="13">
        <dbReference type="Rhea" id="RHEA:40152"/>
    </physiologicalReaction>
</comment>
<dbReference type="EMBL" id="LSRS01000002">
    <property type="protein sequence ID" value="KAF1086148.1"/>
    <property type="molecule type" value="Genomic_DNA"/>
</dbReference>
<evidence type="ECO:0000256" key="5">
    <source>
        <dbReference type="ARBA" id="ARBA00022490"/>
    </source>
</evidence>
<feature type="domain" description="Thioesterase" evidence="24">
    <location>
        <begin position="51"/>
        <end position="109"/>
    </location>
</feature>
<evidence type="ECO:0000256" key="16">
    <source>
        <dbReference type="ARBA" id="ARBA00038848"/>
    </source>
</evidence>
<dbReference type="GO" id="GO:0016020">
    <property type="term" value="C:membrane"/>
    <property type="evidence" value="ECO:0007669"/>
    <property type="project" value="UniProtKB-SubCell"/>
</dbReference>
<keyword evidence="7" id="KW-0378">Hydrolase</keyword>
<comment type="catalytic activity">
    <reaction evidence="14">
        <text>(9Z)-octadecenoyl-CoA + H2O = (9Z)-octadecenoate + CoA + H(+)</text>
        <dbReference type="Rhea" id="RHEA:40139"/>
        <dbReference type="ChEBI" id="CHEBI:15377"/>
        <dbReference type="ChEBI" id="CHEBI:15378"/>
        <dbReference type="ChEBI" id="CHEBI:30823"/>
        <dbReference type="ChEBI" id="CHEBI:57287"/>
        <dbReference type="ChEBI" id="CHEBI:57387"/>
    </reaction>
    <physiologicalReaction direction="left-to-right" evidence="14">
        <dbReference type="Rhea" id="RHEA:40140"/>
    </physiologicalReaction>
</comment>
<reference evidence="25" key="1">
    <citation type="submission" date="2016-02" db="EMBL/GenBank/DDBJ databases">
        <title>Draft Genome Sequence of Sporotomaculum syntrophicum Strain FB, a Syntrophic Benzoate Degrader.</title>
        <authorList>
            <person name="Nobu M.K."/>
            <person name="Narihiro T."/>
            <person name="Qiu Y.-L."/>
            <person name="Ohashi A."/>
            <person name="Liu W.-T."/>
            <person name="Yuji S."/>
        </authorList>
    </citation>
    <scope>NUCLEOTIDE SEQUENCE</scope>
    <source>
        <strain evidence="25">FB</strain>
    </source>
</reference>
<comment type="catalytic activity">
    <reaction evidence="19">
        <text>octanoyl-CoA + H2O = octanoate + CoA + H(+)</text>
        <dbReference type="Rhea" id="RHEA:30143"/>
        <dbReference type="ChEBI" id="CHEBI:15377"/>
        <dbReference type="ChEBI" id="CHEBI:15378"/>
        <dbReference type="ChEBI" id="CHEBI:25646"/>
        <dbReference type="ChEBI" id="CHEBI:57287"/>
        <dbReference type="ChEBI" id="CHEBI:57386"/>
    </reaction>
    <physiologicalReaction direction="left-to-right" evidence="19">
        <dbReference type="Rhea" id="RHEA:30144"/>
    </physiologicalReaction>
</comment>
<dbReference type="Proteomes" id="UP000798488">
    <property type="component" value="Unassembled WGS sequence"/>
</dbReference>
<keyword evidence="26" id="KW-1185">Reference proteome</keyword>
<evidence type="ECO:0000256" key="15">
    <source>
        <dbReference type="ARBA" id="ARBA00038456"/>
    </source>
</evidence>
<keyword evidence="9" id="KW-0809">Transit peptide</keyword>
<evidence type="ECO:0000256" key="19">
    <source>
        <dbReference type="ARBA" id="ARBA00047588"/>
    </source>
</evidence>
<evidence type="ECO:0000256" key="21">
    <source>
        <dbReference type="ARBA" id="ARBA00047969"/>
    </source>
</evidence>
<protein>
    <recommendedName>
        <fullName evidence="17">Acyl-coenzyme A thioesterase THEM4</fullName>
        <ecNumber evidence="16">3.1.2.2</ecNumber>
    </recommendedName>
    <alternativeName>
        <fullName evidence="18">Thioesterase superfamily member 4</fullName>
    </alternativeName>
</protein>
<evidence type="ECO:0000256" key="10">
    <source>
        <dbReference type="ARBA" id="ARBA00023098"/>
    </source>
</evidence>
<dbReference type="Pfam" id="PF03061">
    <property type="entry name" value="4HBT"/>
    <property type="match status" value="1"/>
</dbReference>
<evidence type="ECO:0000313" key="26">
    <source>
        <dbReference type="Proteomes" id="UP000798488"/>
    </source>
</evidence>
<evidence type="ECO:0000256" key="2">
    <source>
        <dbReference type="ARBA" id="ARBA00004496"/>
    </source>
</evidence>